<dbReference type="GO" id="GO:0005737">
    <property type="term" value="C:cytoplasm"/>
    <property type="evidence" value="ECO:0007669"/>
    <property type="project" value="TreeGrafter"/>
</dbReference>
<dbReference type="GO" id="GO:0004588">
    <property type="term" value="F:orotate phosphoribosyltransferase activity"/>
    <property type="evidence" value="ECO:0007669"/>
    <property type="project" value="UniProtKB-EC"/>
</dbReference>
<evidence type="ECO:0000256" key="5">
    <source>
        <dbReference type="ARBA" id="ARBA00011971"/>
    </source>
</evidence>
<dbReference type="GO" id="GO:0046132">
    <property type="term" value="P:pyrimidine ribonucleoside biosynthetic process"/>
    <property type="evidence" value="ECO:0007669"/>
    <property type="project" value="TreeGrafter"/>
</dbReference>
<keyword evidence="11" id="KW-1185">Reference proteome</keyword>
<comment type="similarity">
    <text evidence="3">Belongs to the purine/pyrimidine phosphoribosyltransferase family. PyrE subfamily.</text>
</comment>
<evidence type="ECO:0000256" key="4">
    <source>
        <dbReference type="ARBA" id="ARBA00011738"/>
    </source>
</evidence>
<evidence type="ECO:0000256" key="2">
    <source>
        <dbReference type="ARBA" id="ARBA00004889"/>
    </source>
</evidence>
<evidence type="ECO:0000256" key="6">
    <source>
        <dbReference type="ARBA" id="ARBA00022676"/>
    </source>
</evidence>
<evidence type="ECO:0000256" key="8">
    <source>
        <dbReference type="ARBA" id="ARBA00022975"/>
    </source>
</evidence>
<reference evidence="10 11" key="1">
    <citation type="journal article" date="2016" name="Mol. Biol. Evol.">
        <title>Comparative Genomics of Early-Diverging Mushroom-Forming Fungi Provides Insights into the Origins of Lignocellulose Decay Capabilities.</title>
        <authorList>
            <person name="Nagy L.G."/>
            <person name="Riley R."/>
            <person name="Tritt A."/>
            <person name="Adam C."/>
            <person name="Daum C."/>
            <person name="Floudas D."/>
            <person name="Sun H."/>
            <person name="Yadav J.S."/>
            <person name="Pangilinan J."/>
            <person name="Larsson K.H."/>
            <person name="Matsuura K."/>
            <person name="Barry K."/>
            <person name="Labutti K."/>
            <person name="Kuo R."/>
            <person name="Ohm R.A."/>
            <person name="Bhattacharya S.S."/>
            <person name="Shirouzu T."/>
            <person name="Yoshinaga Y."/>
            <person name="Martin F.M."/>
            <person name="Grigoriev I.V."/>
            <person name="Hibbett D.S."/>
        </authorList>
    </citation>
    <scope>NUCLEOTIDE SEQUENCE [LARGE SCALE GENOMIC DNA]</scope>
    <source>
        <strain evidence="10 11">HHB12029</strain>
    </source>
</reference>
<dbReference type="NCBIfam" id="TIGR00336">
    <property type="entry name" value="pyrE"/>
    <property type="match status" value="1"/>
</dbReference>
<evidence type="ECO:0000259" key="9">
    <source>
        <dbReference type="Pfam" id="PF00156"/>
    </source>
</evidence>
<dbReference type="Proteomes" id="UP000077266">
    <property type="component" value="Unassembled WGS sequence"/>
</dbReference>
<evidence type="ECO:0000256" key="7">
    <source>
        <dbReference type="ARBA" id="ARBA00022679"/>
    </source>
</evidence>
<dbReference type="CDD" id="cd06223">
    <property type="entry name" value="PRTases_typeI"/>
    <property type="match status" value="1"/>
</dbReference>
<gene>
    <name evidence="10" type="ORF">EXIGLDRAFT_684529</name>
</gene>
<evidence type="ECO:0000256" key="3">
    <source>
        <dbReference type="ARBA" id="ARBA00006340"/>
    </source>
</evidence>
<dbReference type="Gene3D" id="3.40.50.2020">
    <property type="match status" value="1"/>
</dbReference>
<comment type="subunit">
    <text evidence="4">Homodimer.</text>
</comment>
<dbReference type="HAMAP" id="MF_01208">
    <property type="entry name" value="PyrE"/>
    <property type="match status" value="1"/>
</dbReference>
<dbReference type="SUPFAM" id="SSF53271">
    <property type="entry name" value="PRTase-like"/>
    <property type="match status" value="1"/>
</dbReference>
<sequence>MDDAESLSRVQKDLIDGSFASGALRFGTFTLKSGRISPYFFNAGELSTGPLISVLATGYAAEIAKLGVKFDVLFGPAYKGIPLAAATALALHREHGIDVGYAFDRKEAKDHGEGGRVVGAPLKGKRVLVLDDVMTSGKAVRISVDTIRAEGGEIVGAVLLLDREEVGPDGKTSTVEDLHGFLGHEVVSLLKMRHLITWLKNRGDNSSIEAMEAYRAQYGIKQT</sequence>
<dbReference type="AlphaFoldDB" id="A0A165CMU2"/>
<dbReference type="PANTHER" id="PTHR46683:SF1">
    <property type="entry name" value="OROTATE PHOSPHORIBOSYLTRANSFERASE 1-RELATED"/>
    <property type="match status" value="1"/>
</dbReference>
<dbReference type="EMBL" id="KV426305">
    <property type="protein sequence ID" value="KZV82757.1"/>
    <property type="molecule type" value="Genomic_DNA"/>
</dbReference>
<dbReference type="PANTHER" id="PTHR46683">
    <property type="entry name" value="OROTATE PHOSPHORIBOSYLTRANSFERASE 1-RELATED"/>
    <property type="match status" value="1"/>
</dbReference>
<comment type="pathway">
    <text evidence="2">Pyrimidine metabolism; UMP biosynthesis via de novo pathway; UMP from orotate: step 1/2.</text>
</comment>
<dbReference type="Pfam" id="PF00156">
    <property type="entry name" value="Pribosyltran"/>
    <property type="match status" value="1"/>
</dbReference>
<evidence type="ECO:0000313" key="11">
    <source>
        <dbReference type="Proteomes" id="UP000077266"/>
    </source>
</evidence>
<name>A0A165CMU2_EXIGL</name>
<accession>A0A165CMU2</accession>
<dbReference type="InterPro" id="IPR000836">
    <property type="entry name" value="PRTase_dom"/>
</dbReference>
<organism evidence="10 11">
    <name type="scientific">Exidia glandulosa HHB12029</name>
    <dbReference type="NCBI Taxonomy" id="1314781"/>
    <lineage>
        <taxon>Eukaryota</taxon>
        <taxon>Fungi</taxon>
        <taxon>Dikarya</taxon>
        <taxon>Basidiomycota</taxon>
        <taxon>Agaricomycotina</taxon>
        <taxon>Agaricomycetes</taxon>
        <taxon>Auriculariales</taxon>
        <taxon>Exidiaceae</taxon>
        <taxon>Exidia</taxon>
    </lineage>
</organism>
<dbReference type="InterPro" id="IPR004467">
    <property type="entry name" value="Or_phspho_trans_dom"/>
</dbReference>
<dbReference type="InParanoid" id="A0A165CMU2"/>
<comment type="function">
    <text evidence="1">Catalyzes the transfer of a ribosyl phosphate group from 5-phosphoribose 1-diphosphate to orotate, leading to the formation of orotidine monophosphate (OMP).</text>
</comment>
<protein>
    <recommendedName>
        <fullName evidence="5">orotate phosphoribosyltransferase</fullName>
        <ecNumber evidence="5">2.4.2.10</ecNumber>
    </recommendedName>
</protein>
<dbReference type="FunFam" id="3.40.50.2020:FF:000008">
    <property type="entry name" value="Orotate phosphoribosyltransferase"/>
    <property type="match status" value="1"/>
</dbReference>
<keyword evidence="6 10" id="KW-0328">Glycosyltransferase</keyword>
<dbReference type="EC" id="2.4.2.10" evidence="5"/>
<dbReference type="OrthoDB" id="5553476at2759"/>
<keyword evidence="8" id="KW-0665">Pyrimidine biosynthesis</keyword>
<dbReference type="GO" id="GO:0006207">
    <property type="term" value="P:'de novo' pyrimidine nucleobase biosynthetic process"/>
    <property type="evidence" value="ECO:0007669"/>
    <property type="project" value="TreeGrafter"/>
</dbReference>
<proteinExistence type="inferred from homology"/>
<dbReference type="STRING" id="1314781.A0A165CMU2"/>
<dbReference type="InterPro" id="IPR029057">
    <property type="entry name" value="PRTase-like"/>
</dbReference>
<feature type="domain" description="Phosphoribosyltransferase" evidence="9">
    <location>
        <begin position="44"/>
        <end position="165"/>
    </location>
</feature>
<evidence type="ECO:0000313" key="10">
    <source>
        <dbReference type="EMBL" id="KZV82757.1"/>
    </source>
</evidence>
<dbReference type="GO" id="GO:0044205">
    <property type="term" value="P:'de novo' UMP biosynthetic process"/>
    <property type="evidence" value="ECO:0007669"/>
    <property type="project" value="UniProtKB-UniPathway"/>
</dbReference>
<evidence type="ECO:0000256" key="1">
    <source>
        <dbReference type="ARBA" id="ARBA00003769"/>
    </source>
</evidence>
<keyword evidence="7 10" id="KW-0808">Transferase</keyword>
<dbReference type="InterPro" id="IPR023031">
    <property type="entry name" value="OPRT"/>
</dbReference>
<dbReference type="FunCoup" id="A0A165CMU2">
    <property type="interactions" value="376"/>
</dbReference>
<dbReference type="UniPathway" id="UPA00070">
    <property type="reaction ID" value="UER00119"/>
</dbReference>